<evidence type="ECO:0000256" key="5">
    <source>
        <dbReference type="ARBA" id="ARBA00023172"/>
    </source>
</evidence>
<evidence type="ECO:0000256" key="2">
    <source>
        <dbReference type="ARBA" id="ARBA00022763"/>
    </source>
</evidence>
<evidence type="ECO:0000256" key="4">
    <source>
        <dbReference type="ARBA" id="ARBA00022833"/>
    </source>
</evidence>
<dbReference type="Pfam" id="PF21175">
    <property type="entry name" value="RecR_C"/>
    <property type="match status" value="1"/>
</dbReference>
<dbReference type="PANTHER" id="PTHR30446">
    <property type="entry name" value="RECOMBINATION PROTEIN RECR"/>
    <property type="match status" value="1"/>
</dbReference>
<dbReference type="HAMAP" id="MF_00017">
    <property type="entry name" value="RecR"/>
    <property type="match status" value="1"/>
</dbReference>
<keyword evidence="6 7" id="KW-0234">DNA repair</keyword>
<dbReference type="Gene3D" id="3.40.1360.10">
    <property type="match status" value="1"/>
</dbReference>
<keyword evidence="3 7" id="KW-0863">Zinc-finger</keyword>
<dbReference type="NCBIfam" id="TIGR00615">
    <property type="entry name" value="recR"/>
    <property type="match status" value="1"/>
</dbReference>
<feature type="domain" description="Toprim" evidence="8">
    <location>
        <begin position="81"/>
        <end position="176"/>
    </location>
</feature>
<dbReference type="Gene3D" id="3.30.60.80">
    <property type="match status" value="1"/>
</dbReference>
<reference evidence="9" key="1">
    <citation type="submission" date="2020-10" db="EMBL/GenBank/DDBJ databases">
        <authorList>
            <person name="Gilroy R."/>
        </authorList>
    </citation>
    <scope>NUCLEOTIDE SEQUENCE</scope>
    <source>
        <strain evidence="9">ChiHile30-977</strain>
    </source>
</reference>
<dbReference type="GO" id="GO:0006281">
    <property type="term" value="P:DNA repair"/>
    <property type="evidence" value="ECO:0007669"/>
    <property type="project" value="UniProtKB-UniRule"/>
</dbReference>
<keyword evidence="1 7" id="KW-0479">Metal-binding</keyword>
<dbReference type="Gene3D" id="1.10.8.420">
    <property type="entry name" value="RecR Domain 1"/>
    <property type="match status" value="1"/>
</dbReference>
<dbReference type="InterPro" id="IPR006171">
    <property type="entry name" value="TOPRIM_dom"/>
</dbReference>
<evidence type="ECO:0000259" key="8">
    <source>
        <dbReference type="PROSITE" id="PS50880"/>
    </source>
</evidence>
<evidence type="ECO:0000313" key="10">
    <source>
        <dbReference type="Proteomes" id="UP000886819"/>
    </source>
</evidence>
<keyword evidence="2 7" id="KW-0227">DNA damage</keyword>
<dbReference type="GO" id="GO:0006310">
    <property type="term" value="P:DNA recombination"/>
    <property type="evidence" value="ECO:0007669"/>
    <property type="project" value="UniProtKB-UniRule"/>
</dbReference>
<comment type="similarity">
    <text evidence="7">Belongs to the RecR family.</text>
</comment>
<dbReference type="SUPFAM" id="SSF111304">
    <property type="entry name" value="Recombination protein RecR"/>
    <property type="match status" value="1"/>
</dbReference>
<accession>A0A9D0YVR8</accession>
<dbReference type="Gene3D" id="6.10.250.240">
    <property type="match status" value="1"/>
</dbReference>
<evidence type="ECO:0000256" key="1">
    <source>
        <dbReference type="ARBA" id="ARBA00022723"/>
    </source>
</evidence>
<dbReference type="SMART" id="SM00493">
    <property type="entry name" value="TOPRIM"/>
    <property type="match status" value="1"/>
</dbReference>
<dbReference type="InterPro" id="IPR000093">
    <property type="entry name" value="DNA_Rcmb_RecR"/>
</dbReference>
<dbReference type="Pfam" id="PF13662">
    <property type="entry name" value="Toprim_4"/>
    <property type="match status" value="1"/>
</dbReference>
<dbReference type="InterPro" id="IPR023627">
    <property type="entry name" value="Rcmb_RecR"/>
</dbReference>
<dbReference type="GO" id="GO:0003677">
    <property type="term" value="F:DNA binding"/>
    <property type="evidence" value="ECO:0007669"/>
    <property type="project" value="UniProtKB-UniRule"/>
</dbReference>
<dbReference type="EMBL" id="DVFI01000061">
    <property type="protein sequence ID" value="HIQ62755.1"/>
    <property type="molecule type" value="Genomic_DNA"/>
</dbReference>
<dbReference type="Proteomes" id="UP000886819">
    <property type="component" value="Unassembled WGS sequence"/>
</dbReference>
<sequence length="199" mass="22230">MEHRADPIARMVAQLSRLPGVGRKTAQRLAYYIASQPEEDVRELAAAIWQGRQAIRMCSRCGNYTAEDPCPLCADPRRQRDVLCVVRDPRDVAAIERMREYRGGYHVLHGTISPMEGVGPEDIRIRELLARVGAEEISEVILATNPDIEGEATAAYIARVLKPLGVRVTRLAHGMPVGGDLEYVDENTLHKAFEGRREM</sequence>
<dbReference type="PROSITE" id="PS01300">
    <property type="entry name" value="RECR"/>
    <property type="match status" value="1"/>
</dbReference>
<dbReference type="PROSITE" id="PS50880">
    <property type="entry name" value="TOPRIM"/>
    <property type="match status" value="1"/>
</dbReference>
<protein>
    <recommendedName>
        <fullName evidence="7">Recombination protein RecR</fullName>
    </recommendedName>
</protein>
<evidence type="ECO:0000256" key="3">
    <source>
        <dbReference type="ARBA" id="ARBA00022771"/>
    </source>
</evidence>
<evidence type="ECO:0000256" key="7">
    <source>
        <dbReference type="HAMAP-Rule" id="MF_00017"/>
    </source>
</evidence>
<name>A0A9D0YVR8_9FIRM</name>
<keyword evidence="5 7" id="KW-0233">DNA recombination</keyword>
<organism evidence="9 10">
    <name type="scientific">Candidatus Avichristensenella intestinipullorum</name>
    <dbReference type="NCBI Taxonomy" id="2840693"/>
    <lineage>
        <taxon>Bacteria</taxon>
        <taxon>Bacillati</taxon>
        <taxon>Bacillota</taxon>
        <taxon>Clostridia</taxon>
        <taxon>Candidatus Avichristensenella</taxon>
    </lineage>
</organism>
<dbReference type="CDD" id="cd01025">
    <property type="entry name" value="TOPRIM_recR"/>
    <property type="match status" value="1"/>
</dbReference>
<evidence type="ECO:0000313" key="9">
    <source>
        <dbReference type="EMBL" id="HIQ62755.1"/>
    </source>
</evidence>
<dbReference type="GO" id="GO:0008270">
    <property type="term" value="F:zinc ion binding"/>
    <property type="evidence" value="ECO:0007669"/>
    <property type="project" value="UniProtKB-KW"/>
</dbReference>
<dbReference type="Pfam" id="PF21176">
    <property type="entry name" value="RecR_HhH"/>
    <property type="match status" value="1"/>
</dbReference>
<comment type="function">
    <text evidence="7">May play a role in DNA repair. It seems to be involved in an RecBC-independent recombinational process of DNA repair. It may act with RecF and RecO.</text>
</comment>
<dbReference type="InterPro" id="IPR015967">
    <property type="entry name" value="Rcmb_RecR_Znf"/>
</dbReference>
<comment type="caution">
    <text evidence="9">The sequence shown here is derived from an EMBL/GenBank/DDBJ whole genome shotgun (WGS) entry which is preliminary data.</text>
</comment>
<reference evidence="9" key="2">
    <citation type="journal article" date="2021" name="PeerJ">
        <title>Extensive microbial diversity within the chicken gut microbiome revealed by metagenomics and culture.</title>
        <authorList>
            <person name="Gilroy R."/>
            <person name="Ravi A."/>
            <person name="Getino M."/>
            <person name="Pursley I."/>
            <person name="Horton D.L."/>
            <person name="Alikhan N.F."/>
            <person name="Baker D."/>
            <person name="Gharbi K."/>
            <person name="Hall N."/>
            <person name="Watson M."/>
            <person name="Adriaenssens E.M."/>
            <person name="Foster-Nyarko E."/>
            <person name="Jarju S."/>
            <person name="Secka A."/>
            <person name="Antonio M."/>
            <person name="Oren A."/>
            <person name="Chaudhuri R.R."/>
            <person name="La Ragione R."/>
            <person name="Hildebrand F."/>
            <person name="Pallen M.J."/>
        </authorList>
    </citation>
    <scope>NUCLEOTIDE SEQUENCE</scope>
    <source>
        <strain evidence="9">ChiHile30-977</strain>
    </source>
</reference>
<dbReference type="InterPro" id="IPR034137">
    <property type="entry name" value="TOPRIM_RecR"/>
</dbReference>
<dbReference type="Pfam" id="PF02132">
    <property type="entry name" value="RecR_ZnF"/>
    <property type="match status" value="1"/>
</dbReference>
<keyword evidence="4 7" id="KW-0862">Zinc</keyword>
<evidence type="ECO:0000256" key="6">
    <source>
        <dbReference type="ARBA" id="ARBA00023204"/>
    </source>
</evidence>
<gene>
    <name evidence="7 9" type="primary">recR</name>
    <name evidence="9" type="ORF">IAA66_04105</name>
</gene>
<dbReference type="PANTHER" id="PTHR30446:SF0">
    <property type="entry name" value="RECOMBINATION PROTEIN RECR"/>
    <property type="match status" value="1"/>
</dbReference>
<dbReference type="AlphaFoldDB" id="A0A9D0YVR8"/>
<proteinExistence type="inferred from homology"/>
<feature type="zinc finger region" description="C4-type" evidence="7">
    <location>
        <begin position="58"/>
        <end position="73"/>
    </location>
</feature>